<gene>
    <name evidence="2" type="ORF">C484_00790</name>
</gene>
<dbReference type="STRING" id="1230458.C484_00790"/>
<organism evidence="2 3">
    <name type="scientific">Natrialba taiwanensis DSM 12281</name>
    <dbReference type="NCBI Taxonomy" id="1230458"/>
    <lineage>
        <taxon>Archaea</taxon>
        <taxon>Methanobacteriati</taxon>
        <taxon>Methanobacteriota</taxon>
        <taxon>Stenosarchaea group</taxon>
        <taxon>Halobacteria</taxon>
        <taxon>Halobacteriales</taxon>
        <taxon>Natrialbaceae</taxon>
        <taxon>Natrialba</taxon>
    </lineage>
</organism>
<evidence type="ECO:0000313" key="2">
    <source>
        <dbReference type="EMBL" id="ELY96626.1"/>
    </source>
</evidence>
<feature type="compositionally biased region" description="Low complexity" evidence="1">
    <location>
        <begin position="48"/>
        <end position="57"/>
    </location>
</feature>
<evidence type="ECO:0000313" key="3">
    <source>
        <dbReference type="Proteomes" id="UP000011648"/>
    </source>
</evidence>
<evidence type="ECO:0000256" key="1">
    <source>
        <dbReference type="SAM" id="MobiDB-lite"/>
    </source>
</evidence>
<reference evidence="2 3" key="1">
    <citation type="journal article" date="2014" name="PLoS Genet.">
        <title>Phylogenetically driven sequencing of extremely halophilic archaea reveals strategies for static and dynamic osmo-response.</title>
        <authorList>
            <person name="Becker E.A."/>
            <person name="Seitzer P.M."/>
            <person name="Tritt A."/>
            <person name="Larsen D."/>
            <person name="Krusor M."/>
            <person name="Yao A.I."/>
            <person name="Wu D."/>
            <person name="Madern D."/>
            <person name="Eisen J.A."/>
            <person name="Darling A.E."/>
            <person name="Facciotti M.T."/>
        </authorList>
    </citation>
    <scope>NUCLEOTIDE SEQUENCE [LARGE SCALE GENOMIC DNA]</scope>
    <source>
        <strain evidence="2 3">DSM 12281</strain>
    </source>
</reference>
<dbReference type="AlphaFoldDB" id="M0ADZ9"/>
<protein>
    <submittedName>
        <fullName evidence="2">Uncharacterized protein</fullName>
    </submittedName>
</protein>
<keyword evidence="3" id="KW-1185">Reference proteome</keyword>
<sequence>MQGFVEDADASETEEVQALRELAVSRSVDGDEPSATVGWRSPLGGPPGASRARSVAVGRRRRTIGDRGMALPTWRPTARRR</sequence>
<comment type="caution">
    <text evidence="2">The sequence shown here is derived from an EMBL/GenBank/DDBJ whole genome shotgun (WGS) entry which is preliminary data.</text>
</comment>
<dbReference type="EMBL" id="AOIL01000006">
    <property type="protein sequence ID" value="ELY96626.1"/>
    <property type="molecule type" value="Genomic_DNA"/>
</dbReference>
<name>M0ADZ9_9EURY</name>
<dbReference type="Proteomes" id="UP000011648">
    <property type="component" value="Unassembled WGS sequence"/>
</dbReference>
<proteinExistence type="predicted"/>
<accession>M0ADZ9</accession>
<feature type="region of interest" description="Disordered" evidence="1">
    <location>
        <begin position="23"/>
        <end position="81"/>
    </location>
</feature>